<dbReference type="HOGENOM" id="CLU_959933_0_0_1"/>
<keyword evidence="2" id="KW-0479">Metal-binding</keyword>
<sequence length="290" mass="32008">MCDESGPPCKACAALEIPCTRNRPSRRRGPPNRHAEAIKKRRFGFDSPTDTGGGGGGFDSPTSPNNVAATLARFSSHAVLNAESICPFETLELLVDDFFTYIHPLCPFPHEPSFRAAFKSRQDLSNPLFLALLASMTGRLWKRQCNLWIASNKKLVEEYSGSWSWESDHIDLQPPGTISKLTGFNIGIKIYLTVSPVATMEMAYGIDEVFDWSRQKRIVEDSSSNPDDVEEIVFREREAIVQDLLQVLGSINQTNMEPNAGSFSGAGLSSVLLLGSLVLIPSSQHRFVTE</sequence>
<dbReference type="AlphaFoldDB" id="H0EUR4"/>
<evidence type="ECO:0000313" key="8">
    <source>
        <dbReference type="Proteomes" id="UP000005446"/>
    </source>
</evidence>
<evidence type="ECO:0000313" key="7">
    <source>
        <dbReference type="EMBL" id="EHK97719.1"/>
    </source>
</evidence>
<dbReference type="GO" id="GO:0000981">
    <property type="term" value="F:DNA-binding transcription factor activity, RNA polymerase II-specific"/>
    <property type="evidence" value="ECO:0007669"/>
    <property type="project" value="InterPro"/>
</dbReference>
<protein>
    <recommendedName>
        <fullName evidence="9">Zn(2)-C6 fungal-type domain-containing protein</fullName>
    </recommendedName>
</protein>
<evidence type="ECO:0000256" key="5">
    <source>
        <dbReference type="ARBA" id="ARBA00023242"/>
    </source>
</evidence>
<gene>
    <name evidence="7" type="ORF">M7I_6503</name>
</gene>
<evidence type="ECO:0000256" key="2">
    <source>
        <dbReference type="ARBA" id="ARBA00022723"/>
    </source>
</evidence>
<evidence type="ECO:0000256" key="1">
    <source>
        <dbReference type="ARBA" id="ARBA00004123"/>
    </source>
</evidence>
<evidence type="ECO:0000256" key="6">
    <source>
        <dbReference type="SAM" id="MobiDB-lite"/>
    </source>
</evidence>
<name>H0EUR4_GLAL7</name>
<feature type="region of interest" description="Disordered" evidence="6">
    <location>
        <begin position="22"/>
        <end position="62"/>
    </location>
</feature>
<dbReference type="PANTHER" id="PTHR47338">
    <property type="entry name" value="ZN(II)2CYS6 TRANSCRIPTION FACTOR (EUROFUNG)-RELATED"/>
    <property type="match status" value="1"/>
</dbReference>
<evidence type="ECO:0000256" key="3">
    <source>
        <dbReference type="ARBA" id="ARBA00023015"/>
    </source>
</evidence>
<reference evidence="7 8" key="1">
    <citation type="journal article" date="2012" name="Eukaryot. Cell">
        <title>Genome sequence of the fungus Glarea lozoyensis: the first genome sequence of a species from the Helotiaceae family.</title>
        <authorList>
            <person name="Youssar L."/>
            <person name="Gruening B.A."/>
            <person name="Erxleben A."/>
            <person name="Guenther S."/>
            <person name="Huettel W."/>
        </authorList>
    </citation>
    <scope>NUCLEOTIDE SEQUENCE [LARGE SCALE GENOMIC DNA]</scope>
    <source>
        <strain evidence="8">ATCC 74030 / MF5533</strain>
    </source>
</reference>
<comment type="subcellular location">
    <subcellularLocation>
        <location evidence="1">Nucleus</location>
    </subcellularLocation>
</comment>
<dbReference type="InterPro" id="IPR050815">
    <property type="entry name" value="TF_fung"/>
</dbReference>
<dbReference type="GO" id="GO:0046872">
    <property type="term" value="F:metal ion binding"/>
    <property type="evidence" value="ECO:0007669"/>
    <property type="project" value="UniProtKB-KW"/>
</dbReference>
<proteinExistence type="predicted"/>
<dbReference type="InParanoid" id="H0EUR4"/>
<dbReference type="GO" id="GO:0005634">
    <property type="term" value="C:nucleus"/>
    <property type="evidence" value="ECO:0007669"/>
    <property type="project" value="UniProtKB-SubCell"/>
</dbReference>
<accession>H0EUR4</accession>
<keyword evidence="4" id="KW-0804">Transcription</keyword>
<dbReference type="CDD" id="cd12148">
    <property type="entry name" value="fungal_TF_MHR"/>
    <property type="match status" value="1"/>
</dbReference>
<comment type="caution">
    <text evidence="7">The sequence shown here is derived from an EMBL/GenBank/DDBJ whole genome shotgun (WGS) entry which is preliminary data.</text>
</comment>
<dbReference type="Proteomes" id="UP000005446">
    <property type="component" value="Unassembled WGS sequence"/>
</dbReference>
<keyword evidence="8" id="KW-1185">Reference proteome</keyword>
<keyword evidence="3" id="KW-0805">Transcription regulation</keyword>
<dbReference type="PANTHER" id="PTHR47338:SF5">
    <property type="entry name" value="ZN(II)2CYS6 TRANSCRIPTION FACTOR (EUROFUNG)"/>
    <property type="match status" value="1"/>
</dbReference>
<keyword evidence="5" id="KW-0539">Nucleus</keyword>
<evidence type="ECO:0008006" key="9">
    <source>
        <dbReference type="Google" id="ProtNLM"/>
    </source>
</evidence>
<dbReference type="EMBL" id="AGUE01000181">
    <property type="protein sequence ID" value="EHK97719.1"/>
    <property type="molecule type" value="Genomic_DNA"/>
</dbReference>
<evidence type="ECO:0000256" key="4">
    <source>
        <dbReference type="ARBA" id="ARBA00023163"/>
    </source>
</evidence>
<dbReference type="OrthoDB" id="5284003at2759"/>
<organism evidence="7 8">
    <name type="scientific">Glarea lozoyensis (strain ATCC 74030 / MF5533)</name>
    <dbReference type="NCBI Taxonomy" id="1104152"/>
    <lineage>
        <taxon>Eukaryota</taxon>
        <taxon>Fungi</taxon>
        <taxon>Dikarya</taxon>
        <taxon>Ascomycota</taxon>
        <taxon>Pezizomycotina</taxon>
        <taxon>Leotiomycetes</taxon>
        <taxon>Helotiales</taxon>
        <taxon>Helotiaceae</taxon>
        <taxon>Glarea</taxon>
    </lineage>
</organism>